<keyword evidence="11 13" id="KW-0411">Iron-sulfur</keyword>
<dbReference type="GO" id="GO:0004076">
    <property type="term" value="F:biotin synthase activity"/>
    <property type="evidence" value="ECO:0007669"/>
    <property type="project" value="UniProtKB-EC"/>
</dbReference>
<dbReference type="SMART" id="SM00729">
    <property type="entry name" value="Elp3"/>
    <property type="match status" value="1"/>
</dbReference>
<dbReference type="InterPro" id="IPR006638">
    <property type="entry name" value="Elp3/MiaA/NifB-like_rSAM"/>
</dbReference>
<evidence type="ECO:0000256" key="11">
    <source>
        <dbReference type="ARBA" id="ARBA00023014"/>
    </source>
</evidence>
<dbReference type="SFLD" id="SFLDF00330">
    <property type="entry name" value="HMD_cofactor_maturase_(HmdB-li"/>
    <property type="match status" value="1"/>
</dbReference>
<evidence type="ECO:0000313" key="15">
    <source>
        <dbReference type="EMBL" id="REE28236.1"/>
    </source>
</evidence>
<reference evidence="15 16" key="1">
    <citation type="submission" date="2018-07" db="EMBL/GenBank/DDBJ databases">
        <title>Genomic Encyclopedia of Type Strains, Phase IV (KMG-IV): sequencing the most valuable type-strain genomes for metagenomic binning, comparative biology and taxonomic classification.</title>
        <authorList>
            <person name="Goeker M."/>
        </authorList>
    </citation>
    <scope>NUCLEOTIDE SEQUENCE [LARGE SCALE GENOMIC DNA]</scope>
    <source>
        <strain evidence="15 16">DSM 7466</strain>
    </source>
</reference>
<dbReference type="SFLD" id="SFLDS00029">
    <property type="entry name" value="Radical_SAM"/>
    <property type="match status" value="1"/>
</dbReference>
<comment type="cofactor">
    <cofactor evidence="13">
        <name>[4Fe-4S] cluster</name>
        <dbReference type="ChEBI" id="CHEBI:49883"/>
    </cofactor>
    <text evidence="13">Binds 1 [4Fe-4S] cluster. The cluster is coordinated with 3 cysteines and an exchangeable S-adenosyl-L-methionine.</text>
</comment>
<dbReference type="InterPro" id="IPR007197">
    <property type="entry name" value="rSAM"/>
</dbReference>
<sequence length="343" mass="37501">MIDKILKKAAEGYQLQDGEVIQLFRIRESGDLASLMKTAFNIMRENRGSVKLTSTVHITNMCQVRPRCGYCGFAAGTSKNGYYNSFFKTDDEILEAALIIEESGIPRVSCSGAHGFNGEHAVKAARIVKENTSLELLINVGSDLNRSATEKLADYGTDTVCCNLETTNRELFSSVKPGERIEDRIRVCEMVCAAGIELSSGLLIGLGESYADRLEHLKFLSKFETLGEIPIMGFNPYPGTPMEEHPPCPLSEQMKTIAITRILYPDIRITVPTPTIGPENVRFSLMAGADNLATVIPDGYPHDVKGVGSPRYGNLRDVLKVVKEMGLRAQLKPAPSAEGVALL</sequence>
<dbReference type="PANTHER" id="PTHR22976:SF2">
    <property type="entry name" value="BIOTIN SYNTHASE, MITOCHONDRIAL"/>
    <property type="match status" value="1"/>
</dbReference>
<keyword evidence="8 13" id="KW-0479">Metal-binding</keyword>
<evidence type="ECO:0000256" key="10">
    <source>
        <dbReference type="ARBA" id="ARBA00023004"/>
    </source>
</evidence>
<feature type="binding site" evidence="13">
    <location>
        <position position="71"/>
    </location>
    <ligand>
        <name>[4Fe-4S] cluster</name>
        <dbReference type="ChEBI" id="CHEBI:49883"/>
        <note>4Fe-4S-S-AdoMet</note>
    </ligand>
</feature>
<keyword evidence="4 13" id="KW-0004">4Fe-4S</keyword>
<keyword evidence="6 13" id="KW-0949">S-adenosyl-L-methionine</keyword>
<dbReference type="GO" id="GO:0051537">
    <property type="term" value="F:2 iron, 2 sulfur cluster binding"/>
    <property type="evidence" value="ECO:0007669"/>
    <property type="project" value="UniProtKB-KW"/>
</dbReference>
<evidence type="ECO:0000256" key="5">
    <source>
        <dbReference type="ARBA" id="ARBA00022679"/>
    </source>
</evidence>
<evidence type="ECO:0000313" key="16">
    <source>
        <dbReference type="Proteomes" id="UP000256864"/>
    </source>
</evidence>
<name>A0A371NEA6_9EURY</name>
<evidence type="ECO:0000256" key="13">
    <source>
        <dbReference type="PIRSR" id="PIRSR001619-1"/>
    </source>
</evidence>
<dbReference type="GeneID" id="24854267"/>
<comment type="cofactor">
    <cofactor evidence="12">
        <name>[2Fe-2S] cluster</name>
        <dbReference type="ChEBI" id="CHEBI:190135"/>
    </cofactor>
</comment>
<dbReference type="SFLD" id="SFLDG01060">
    <property type="entry name" value="BATS_domain_containing"/>
    <property type="match status" value="1"/>
</dbReference>
<dbReference type="EMBL" id="QREL01000001">
    <property type="protein sequence ID" value="REE28236.1"/>
    <property type="molecule type" value="Genomic_DNA"/>
</dbReference>
<keyword evidence="7" id="KW-0001">2Fe-2S</keyword>
<proteinExistence type="inferred from homology"/>
<dbReference type="RefSeq" id="WP_010876767.1">
    <property type="nucleotide sequence ID" value="NZ_QREL01000001.1"/>
</dbReference>
<dbReference type="SMART" id="SM00876">
    <property type="entry name" value="BATS"/>
    <property type="match status" value="1"/>
</dbReference>
<dbReference type="Pfam" id="PF06968">
    <property type="entry name" value="BATS"/>
    <property type="match status" value="1"/>
</dbReference>
<dbReference type="UniPathway" id="UPA00078">
    <property type="reaction ID" value="UER00162"/>
</dbReference>
<feature type="binding site" evidence="13">
    <location>
        <position position="68"/>
    </location>
    <ligand>
        <name>[4Fe-4S] cluster</name>
        <dbReference type="ChEBI" id="CHEBI:49883"/>
        <note>4Fe-4S-S-AdoMet</note>
    </ligand>
</feature>
<comment type="pathway">
    <text evidence="1">Cofactor biosynthesis; biotin biosynthesis; biotin from 7,8-diaminononanoate: step 2/2.</text>
</comment>
<gene>
    <name evidence="15" type="ORF">C7452_0237</name>
</gene>
<evidence type="ECO:0000259" key="14">
    <source>
        <dbReference type="PROSITE" id="PS51918"/>
    </source>
</evidence>
<evidence type="ECO:0000256" key="7">
    <source>
        <dbReference type="ARBA" id="ARBA00022714"/>
    </source>
</evidence>
<protein>
    <recommendedName>
        <fullName evidence="3">biotin synthase</fullName>
        <ecNumber evidence="3">2.8.1.6</ecNumber>
    </recommendedName>
</protein>
<keyword evidence="5" id="KW-0808">Transferase</keyword>
<dbReference type="AlphaFoldDB" id="A0A371NEA6"/>
<evidence type="ECO:0000256" key="4">
    <source>
        <dbReference type="ARBA" id="ARBA00022485"/>
    </source>
</evidence>
<dbReference type="CDD" id="cd01335">
    <property type="entry name" value="Radical_SAM"/>
    <property type="match status" value="1"/>
</dbReference>
<dbReference type="InterPro" id="IPR023858">
    <property type="entry name" value="HcgA-like"/>
</dbReference>
<dbReference type="Proteomes" id="UP000256864">
    <property type="component" value="Unassembled WGS sequence"/>
</dbReference>
<evidence type="ECO:0000256" key="3">
    <source>
        <dbReference type="ARBA" id="ARBA00012236"/>
    </source>
</evidence>
<dbReference type="InterPro" id="IPR024177">
    <property type="entry name" value="Biotin_synthase"/>
</dbReference>
<keyword evidence="9" id="KW-0093">Biotin biosynthesis</keyword>
<keyword evidence="10 13" id="KW-0408">Iron</keyword>
<evidence type="ECO:0000256" key="9">
    <source>
        <dbReference type="ARBA" id="ARBA00022756"/>
    </source>
</evidence>
<dbReference type="InterPro" id="IPR058240">
    <property type="entry name" value="rSAM_sf"/>
</dbReference>
<dbReference type="GO" id="GO:0051539">
    <property type="term" value="F:4 iron, 4 sulfur cluster binding"/>
    <property type="evidence" value="ECO:0007669"/>
    <property type="project" value="UniProtKB-KW"/>
</dbReference>
<feature type="domain" description="Radical SAM core" evidence="14">
    <location>
        <begin position="44"/>
        <end position="272"/>
    </location>
</feature>
<dbReference type="PROSITE" id="PS51918">
    <property type="entry name" value="RADICAL_SAM"/>
    <property type="match status" value="1"/>
</dbReference>
<dbReference type="EC" id="2.8.1.6" evidence="3"/>
<dbReference type="InterPro" id="IPR002684">
    <property type="entry name" value="Biotin_synth/BioAB"/>
</dbReference>
<comment type="similarity">
    <text evidence="2">Belongs to the radical SAM superfamily. Biotin synthase family.</text>
</comment>
<evidence type="ECO:0000256" key="2">
    <source>
        <dbReference type="ARBA" id="ARBA00010765"/>
    </source>
</evidence>
<dbReference type="Pfam" id="PF04055">
    <property type="entry name" value="Radical_SAM"/>
    <property type="match status" value="1"/>
</dbReference>
<dbReference type="GO" id="GO:0009102">
    <property type="term" value="P:biotin biosynthetic process"/>
    <property type="evidence" value="ECO:0007669"/>
    <property type="project" value="UniProtKB-UniPathway"/>
</dbReference>
<dbReference type="GO" id="GO:0046872">
    <property type="term" value="F:metal ion binding"/>
    <property type="evidence" value="ECO:0007669"/>
    <property type="project" value="UniProtKB-KW"/>
</dbReference>
<comment type="caution">
    <text evidence="15">The sequence shown here is derived from an EMBL/GenBank/DDBJ whole genome shotgun (WGS) entry which is preliminary data.</text>
</comment>
<dbReference type="PANTHER" id="PTHR22976">
    <property type="entry name" value="BIOTIN SYNTHASE"/>
    <property type="match status" value="1"/>
</dbReference>
<organism evidence="15 16">
    <name type="scientific">Methanothermobacter defluvii</name>
    <dbReference type="NCBI Taxonomy" id="49339"/>
    <lineage>
        <taxon>Archaea</taxon>
        <taxon>Methanobacteriati</taxon>
        <taxon>Methanobacteriota</taxon>
        <taxon>Methanomada group</taxon>
        <taxon>Methanobacteria</taxon>
        <taxon>Methanobacteriales</taxon>
        <taxon>Methanobacteriaceae</taxon>
        <taxon>Methanothermobacter</taxon>
    </lineage>
</organism>
<accession>A0A371NEA6</accession>
<keyword evidence="16" id="KW-1185">Reference proteome</keyword>
<dbReference type="InterPro" id="IPR013785">
    <property type="entry name" value="Aldolase_TIM"/>
</dbReference>
<evidence type="ECO:0000256" key="8">
    <source>
        <dbReference type="ARBA" id="ARBA00022723"/>
    </source>
</evidence>
<dbReference type="NCBIfam" id="TIGR03957">
    <property type="entry name" value="rSAM_HmdB"/>
    <property type="match status" value="1"/>
</dbReference>
<dbReference type="Gene3D" id="3.20.20.70">
    <property type="entry name" value="Aldolase class I"/>
    <property type="match status" value="1"/>
</dbReference>
<evidence type="ECO:0000256" key="6">
    <source>
        <dbReference type="ARBA" id="ARBA00022691"/>
    </source>
</evidence>
<evidence type="ECO:0000256" key="1">
    <source>
        <dbReference type="ARBA" id="ARBA00004942"/>
    </source>
</evidence>
<dbReference type="InterPro" id="IPR010722">
    <property type="entry name" value="BATS_dom"/>
</dbReference>
<dbReference type="SFLD" id="SFLDG01279">
    <property type="entry name" value="HMD_cofactor_maturase_(HmdB-li"/>
    <property type="match status" value="1"/>
</dbReference>
<dbReference type="PIRSF" id="PIRSF001619">
    <property type="entry name" value="Biotin_synth"/>
    <property type="match status" value="1"/>
</dbReference>
<evidence type="ECO:0000256" key="12">
    <source>
        <dbReference type="ARBA" id="ARBA00034078"/>
    </source>
</evidence>
<dbReference type="SUPFAM" id="SSF102114">
    <property type="entry name" value="Radical SAM enzymes"/>
    <property type="match status" value="1"/>
</dbReference>